<evidence type="ECO:0000313" key="2">
    <source>
        <dbReference type="Proteomes" id="UP001159641"/>
    </source>
</evidence>
<accession>A0AB34GCS6</accession>
<dbReference type="Proteomes" id="UP001159641">
    <property type="component" value="Unassembled WGS sequence"/>
</dbReference>
<name>A0AB34GCS6_ESCRO</name>
<dbReference type="EMBL" id="JAIQCJ010002358">
    <property type="protein sequence ID" value="KAJ8776750.1"/>
    <property type="molecule type" value="Genomic_DNA"/>
</dbReference>
<dbReference type="AlphaFoldDB" id="A0AB34GCS6"/>
<keyword evidence="2" id="KW-1185">Reference proteome</keyword>
<reference evidence="1 2" key="1">
    <citation type="submission" date="2022-11" db="EMBL/GenBank/DDBJ databases">
        <title>Whole genome sequence of Eschrichtius robustus ER-17-0199.</title>
        <authorList>
            <person name="Bruniche-Olsen A."/>
            <person name="Black A.N."/>
            <person name="Fields C.J."/>
            <person name="Walden K."/>
            <person name="Dewoody J.A."/>
        </authorList>
    </citation>
    <scope>NUCLEOTIDE SEQUENCE [LARGE SCALE GENOMIC DNA]</scope>
    <source>
        <strain evidence="1">ER-17-0199</strain>
        <tissue evidence="1">Blubber</tissue>
    </source>
</reference>
<sequence>MASITHWTSADTAYQGHQGAVQSALHTPLRHVGPQAGSGSITWELVLCTVPPRQPQPLQDQPEGNTDILIISGAWAEDEAITVPSTMTVGAVTHGDVTDGDSRHETAHPSLVLLVHAHPSPAASTLDQEGSTPSQPKVTSLHLNKALTFSVLVWETGIIMTIHGMSCVSQGSLEKQNQQDVCVYK</sequence>
<comment type="caution">
    <text evidence="1">The sequence shown here is derived from an EMBL/GenBank/DDBJ whole genome shotgun (WGS) entry which is preliminary data.</text>
</comment>
<proteinExistence type="predicted"/>
<protein>
    <submittedName>
        <fullName evidence="1">Uncharacterized protein</fullName>
    </submittedName>
</protein>
<organism evidence="1 2">
    <name type="scientific">Eschrichtius robustus</name>
    <name type="common">California gray whale</name>
    <name type="synonym">Eschrichtius gibbosus</name>
    <dbReference type="NCBI Taxonomy" id="9764"/>
    <lineage>
        <taxon>Eukaryota</taxon>
        <taxon>Metazoa</taxon>
        <taxon>Chordata</taxon>
        <taxon>Craniata</taxon>
        <taxon>Vertebrata</taxon>
        <taxon>Euteleostomi</taxon>
        <taxon>Mammalia</taxon>
        <taxon>Eutheria</taxon>
        <taxon>Laurasiatheria</taxon>
        <taxon>Artiodactyla</taxon>
        <taxon>Whippomorpha</taxon>
        <taxon>Cetacea</taxon>
        <taxon>Mysticeti</taxon>
        <taxon>Eschrichtiidae</taxon>
        <taxon>Eschrichtius</taxon>
    </lineage>
</organism>
<evidence type="ECO:0000313" key="1">
    <source>
        <dbReference type="EMBL" id="KAJ8776750.1"/>
    </source>
</evidence>
<gene>
    <name evidence="1" type="ORF">J1605_015339</name>
</gene>